<organism evidence="5 6">
    <name type="scientific">Nodularia harveyana UHCC-0300</name>
    <dbReference type="NCBI Taxonomy" id="2974287"/>
    <lineage>
        <taxon>Bacteria</taxon>
        <taxon>Bacillati</taxon>
        <taxon>Cyanobacteriota</taxon>
        <taxon>Cyanophyceae</taxon>
        <taxon>Nostocales</taxon>
        <taxon>Nodulariaceae</taxon>
        <taxon>Nodularia</taxon>
    </lineage>
</organism>
<keyword evidence="6" id="KW-1185">Reference proteome</keyword>
<accession>A0ABU5UJ94</accession>
<reference evidence="5 6" key="1">
    <citation type="submission" date="2023-12" db="EMBL/GenBank/DDBJ databases">
        <title>Baltic Sea Cyanobacteria.</title>
        <authorList>
            <person name="Delbaje E."/>
            <person name="Fewer D.P."/>
            <person name="Shishido T.K."/>
        </authorList>
    </citation>
    <scope>NUCLEOTIDE SEQUENCE [LARGE SCALE GENOMIC DNA]</scope>
    <source>
        <strain evidence="5 6">UHCC-0300</strain>
    </source>
</reference>
<sequence length="609" mass="69023">MTQYTIAKPTNSVLAKLCTDKQVAEQATIHSFLNCYFRETKTGELITTTQDPTILEIFSRTNTKSLICCQLTHQNIRLLIALKYYSPTGRHLFAFPIYYQVDQGNLLALDYITLIALTTKELSLGSGSKSHQDQLILRVIQSCNHIQSFVQKRRPDVAQLYAFNSNFIAAEQALIFGHNLHPTPKSRQGFAEHELSIYSPELKGSFPLHYFRAHLSIVQTGSGLQETAIELIKSEIMADPNVNADFKNSYCGEDEYALLPIHPWQANHLSQQPEIQKLIQQGILQDLGLVGRAYQPTSSIRTVYHPEAALMLKLSLNVKITNSLRTNLYKELERSLEVHKILAGKIGQQLSQHFPDFKIITDPAYITLKIDGVTVDGFSTILRENPFLNNPQTDATCVVALCQDAILGNGSRLTAIIQQLAAEEKRSPDAVSLDWFNRYLQIYLEPILWLYFTYGIGLEAHQQNSIVQLKAGYPEKFFYRDNQGYYYRRSCHKMLDNLLPGISQKSETICDDDVIDERLGYYLFFNNLFGLINAFGVAGVVDEELLLNQLRNALVKYSDYSLVKNLLSQPQLRCKANLLTRFHDMDELVGPVSTQSVYVAVNNPLYKGE</sequence>
<proteinExistence type="inferred from homology"/>
<dbReference type="EMBL" id="JAYGHG010000051">
    <property type="protein sequence ID" value="MEA5583642.1"/>
    <property type="molecule type" value="Genomic_DNA"/>
</dbReference>
<dbReference type="PANTHER" id="PTHR34384:SF5">
    <property type="entry name" value="L-2,3-DIAMINOPROPANOATE--CITRATE LIGASE"/>
    <property type="match status" value="1"/>
</dbReference>
<dbReference type="Pfam" id="PF04183">
    <property type="entry name" value="IucA_IucC"/>
    <property type="match status" value="1"/>
</dbReference>
<feature type="domain" description="Aerobactin siderophore biosynthesis IucA/IucC-like C-terminal" evidence="4">
    <location>
        <begin position="434"/>
        <end position="588"/>
    </location>
</feature>
<gene>
    <name evidence="5" type="ORF">VB620_20150</name>
</gene>
<comment type="caution">
    <text evidence="5">The sequence shown here is derived from an EMBL/GenBank/DDBJ whole genome shotgun (WGS) entry which is preliminary data.</text>
</comment>
<evidence type="ECO:0000259" key="3">
    <source>
        <dbReference type="Pfam" id="PF04183"/>
    </source>
</evidence>
<evidence type="ECO:0000313" key="6">
    <source>
        <dbReference type="Proteomes" id="UP001302120"/>
    </source>
</evidence>
<dbReference type="Proteomes" id="UP001302120">
    <property type="component" value="Unassembled WGS sequence"/>
</dbReference>
<evidence type="ECO:0000259" key="4">
    <source>
        <dbReference type="Pfam" id="PF06276"/>
    </source>
</evidence>
<dbReference type="Gene3D" id="1.10.510.40">
    <property type="match status" value="1"/>
</dbReference>
<protein>
    <submittedName>
        <fullName evidence="5">IucA/IucC family siderophore biosynthesis protein</fullName>
    </submittedName>
</protein>
<evidence type="ECO:0000313" key="5">
    <source>
        <dbReference type="EMBL" id="MEA5583642.1"/>
    </source>
</evidence>
<dbReference type="Gene3D" id="6.10.250.3370">
    <property type="match status" value="1"/>
</dbReference>
<evidence type="ECO:0000256" key="1">
    <source>
        <dbReference type="ARBA" id="ARBA00004924"/>
    </source>
</evidence>
<dbReference type="Pfam" id="PF06276">
    <property type="entry name" value="FhuF"/>
    <property type="match status" value="1"/>
</dbReference>
<comment type="pathway">
    <text evidence="1">Siderophore biosynthesis.</text>
</comment>
<comment type="similarity">
    <text evidence="2">Belongs to the IucA/IucC family.</text>
</comment>
<dbReference type="InterPro" id="IPR037455">
    <property type="entry name" value="LucA/IucC-like"/>
</dbReference>
<dbReference type="InterPro" id="IPR007310">
    <property type="entry name" value="Aerobactin_biosyn_IucA/IucC_N"/>
</dbReference>
<name>A0ABU5UJ94_9CYAN</name>
<feature type="domain" description="Aerobactin siderophore biosynthesis IucA/IucC N-terminal" evidence="3">
    <location>
        <begin position="167"/>
        <end position="403"/>
    </location>
</feature>
<dbReference type="RefSeq" id="WP_323197939.1">
    <property type="nucleotide sequence ID" value="NZ_JAYGHG010000051.1"/>
</dbReference>
<dbReference type="PANTHER" id="PTHR34384">
    <property type="entry name" value="L-2,3-DIAMINOPROPANOATE--CITRATE LIGASE"/>
    <property type="match status" value="1"/>
</dbReference>
<evidence type="ECO:0000256" key="2">
    <source>
        <dbReference type="ARBA" id="ARBA00007832"/>
    </source>
</evidence>
<dbReference type="InterPro" id="IPR022770">
    <property type="entry name" value="IucA/IucC-like_C"/>
</dbReference>